<keyword evidence="3" id="KW-0238">DNA-binding</keyword>
<evidence type="ECO:0000256" key="4">
    <source>
        <dbReference type="ARBA" id="ARBA00023163"/>
    </source>
</evidence>
<dbReference type="InterPro" id="IPR058163">
    <property type="entry name" value="LysR-type_TF_proteobact-type"/>
</dbReference>
<evidence type="ECO:0000256" key="3">
    <source>
        <dbReference type="ARBA" id="ARBA00023125"/>
    </source>
</evidence>
<dbReference type="PANTHER" id="PTHR30537">
    <property type="entry name" value="HTH-TYPE TRANSCRIPTIONAL REGULATOR"/>
    <property type="match status" value="1"/>
</dbReference>
<organism evidence="6 7">
    <name type="scientific">Roseibium album</name>
    <dbReference type="NCBI Taxonomy" id="311410"/>
    <lineage>
        <taxon>Bacteria</taxon>
        <taxon>Pseudomonadati</taxon>
        <taxon>Pseudomonadota</taxon>
        <taxon>Alphaproteobacteria</taxon>
        <taxon>Hyphomicrobiales</taxon>
        <taxon>Stappiaceae</taxon>
        <taxon>Roseibium</taxon>
    </lineage>
</organism>
<dbReference type="Gene3D" id="1.10.10.10">
    <property type="entry name" value="Winged helix-like DNA-binding domain superfamily/Winged helix DNA-binding domain"/>
    <property type="match status" value="1"/>
</dbReference>
<evidence type="ECO:0000256" key="1">
    <source>
        <dbReference type="ARBA" id="ARBA00009437"/>
    </source>
</evidence>
<protein>
    <submittedName>
        <fullName evidence="6">Gcv operon activator</fullName>
    </submittedName>
</protein>
<dbReference type="InterPro" id="IPR005119">
    <property type="entry name" value="LysR_subst-bd"/>
</dbReference>
<dbReference type="InterPro" id="IPR036388">
    <property type="entry name" value="WH-like_DNA-bd_sf"/>
</dbReference>
<evidence type="ECO:0000313" key="6">
    <source>
        <dbReference type="EMBL" id="CTQ66629.1"/>
    </source>
</evidence>
<dbReference type="Pfam" id="PF03466">
    <property type="entry name" value="LysR_substrate"/>
    <property type="match status" value="1"/>
</dbReference>
<evidence type="ECO:0000313" key="7">
    <source>
        <dbReference type="Proteomes" id="UP000049983"/>
    </source>
</evidence>
<keyword evidence="2" id="KW-0805">Transcription regulation</keyword>
<dbReference type="Pfam" id="PF00126">
    <property type="entry name" value="HTH_1"/>
    <property type="match status" value="1"/>
</dbReference>
<accession>A0A0M7AAU4</accession>
<gene>
    <name evidence="6" type="primary">gcvA_4</name>
    <name evidence="6" type="ORF">LA5096_01169</name>
</gene>
<dbReference type="SUPFAM" id="SSF53850">
    <property type="entry name" value="Periplasmic binding protein-like II"/>
    <property type="match status" value="1"/>
</dbReference>
<evidence type="ECO:0000256" key="2">
    <source>
        <dbReference type="ARBA" id="ARBA00023015"/>
    </source>
</evidence>
<dbReference type="GO" id="GO:0003700">
    <property type="term" value="F:DNA-binding transcription factor activity"/>
    <property type="evidence" value="ECO:0007669"/>
    <property type="project" value="InterPro"/>
</dbReference>
<dbReference type="Gene3D" id="3.40.190.10">
    <property type="entry name" value="Periplasmic binding protein-like II"/>
    <property type="match status" value="2"/>
</dbReference>
<dbReference type="SUPFAM" id="SSF46785">
    <property type="entry name" value="Winged helix' DNA-binding domain"/>
    <property type="match status" value="1"/>
</dbReference>
<dbReference type="PANTHER" id="PTHR30537:SF79">
    <property type="entry name" value="TRANSCRIPTIONAL REGULATOR-RELATED"/>
    <property type="match status" value="1"/>
</dbReference>
<dbReference type="InterPro" id="IPR000847">
    <property type="entry name" value="LysR_HTH_N"/>
</dbReference>
<name>A0A0M7AAU4_9HYPH</name>
<dbReference type="GO" id="GO:0006351">
    <property type="term" value="P:DNA-templated transcription"/>
    <property type="evidence" value="ECO:0007669"/>
    <property type="project" value="TreeGrafter"/>
</dbReference>
<dbReference type="EMBL" id="CXWC01000002">
    <property type="protein sequence ID" value="CTQ66629.1"/>
    <property type="molecule type" value="Genomic_DNA"/>
</dbReference>
<dbReference type="Proteomes" id="UP000049983">
    <property type="component" value="Unassembled WGS sequence"/>
</dbReference>
<keyword evidence="4" id="KW-0804">Transcription</keyword>
<proteinExistence type="inferred from homology"/>
<dbReference type="GO" id="GO:0043565">
    <property type="term" value="F:sequence-specific DNA binding"/>
    <property type="evidence" value="ECO:0007669"/>
    <property type="project" value="TreeGrafter"/>
</dbReference>
<dbReference type="AlphaFoldDB" id="A0A0M7AAU4"/>
<reference evidence="7" key="1">
    <citation type="submission" date="2015-07" db="EMBL/GenBank/DDBJ databases">
        <authorList>
            <person name="Rodrigo-Torres Lidia"/>
            <person name="Arahal R.David."/>
        </authorList>
    </citation>
    <scope>NUCLEOTIDE SEQUENCE [LARGE SCALE GENOMIC DNA]</scope>
    <source>
        <strain evidence="7">CECT 5096</strain>
    </source>
</reference>
<dbReference type="STRING" id="311410.LA5095_02312"/>
<evidence type="ECO:0000259" key="5">
    <source>
        <dbReference type="PROSITE" id="PS50931"/>
    </source>
</evidence>
<feature type="domain" description="HTH lysR-type" evidence="5">
    <location>
        <begin position="1"/>
        <end position="54"/>
    </location>
</feature>
<dbReference type="PROSITE" id="PS50931">
    <property type="entry name" value="HTH_LYSR"/>
    <property type="match status" value="1"/>
</dbReference>
<keyword evidence="7" id="KW-1185">Reference proteome</keyword>
<comment type="similarity">
    <text evidence="1">Belongs to the LysR transcriptional regulatory family.</text>
</comment>
<dbReference type="InterPro" id="IPR036390">
    <property type="entry name" value="WH_DNA-bd_sf"/>
</dbReference>
<sequence>MLRAFEAAGRTGSMRKAAEDIGISHTVVSRHIQNLEAWFGRKLVSAGPRGITLTTEGSTLFAAATDAFQDIARVSAQLRSKAGADELVIWCVPGLATRCLTPKLDRIRQAILHGDVLLRAIDQIPDFAGGEADLMIGFSDANRLPEGATPLIQPRMFPVASPIWLKKNGQLGSLTDLTRLPLIHEDSYEQWTSWFRHAGVDFNHALSGSRLWDASLGFDAALAGQGVALTSNLLASEEIAKGRLVELFQTDIKVGGYFLLMRPAVANDERIQRFQTWLKHMLGTYERV</sequence>